<dbReference type="InterPro" id="IPR027417">
    <property type="entry name" value="P-loop_NTPase"/>
</dbReference>
<dbReference type="Gene3D" id="3.40.50.300">
    <property type="entry name" value="P-loop containing nucleotide triphosphate hydrolases"/>
    <property type="match status" value="1"/>
</dbReference>
<dbReference type="STRING" id="931626.Awo_c17020"/>
<dbReference type="KEGG" id="awo:Awo_c17020"/>
<dbReference type="SUPFAM" id="SSF52540">
    <property type="entry name" value="P-loop containing nucleoside triphosphate hydrolases"/>
    <property type="match status" value="1"/>
</dbReference>
<dbReference type="RefSeq" id="WP_014356085.1">
    <property type="nucleotide sequence ID" value="NC_016894.1"/>
</dbReference>
<gene>
    <name evidence="1" type="ordered locus">Awo_c17020</name>
</gene>
<dbReference type="Proteomes" id="UP000007177">
    <property type="component" value="Chromosome"/>
</dbReference>
<dbReference type="eggNOG" id="COG0419">
    <property type="taxonomic scope" value="Bacteria"/>
</dbReference>
<organism evidence="1 2">
    <name type="scientific">Acetobacterium woodii (strain ATCC 29683 / DSM 1030 / JCM 2381 / KCTC 1655 / WB1)</name>
    <dbReference type="NCBI Taxonomy" id="931626"/>
    <lineage>
        <taxon>Bacteria</taxon>
        <taxon>Bacillati</taxon>
        <taxon>Bacillota</taxon>
        <taxon>Clostridia</taxon>
        <taxon>Eubacteriales</taxon>
        <taxon>Eubacteriaceae</taxon>
        <taxon>Acetobacterium</taxon>
    </lineage>
</organism>
<dbReference type="Pfam" id="PF13555">
    <property type="entry name" value="AAA_29"/>
    <property type="match status" value="1"/>
</dbReference>
<reference evidence="1 2" key="2">
    <citation type="journal article" date="2012" name="PLoS ONE">
        <title>An ancient pathway combining carbon dioxide fixation with the generation and utilization of a sodium ion gradient for ATP synthesis.</title>
        <authorList>
            <person name="Poehlein A."/>
            <person name="Schmidt S."/>
            <person name="Kaster A.K."/>
            <person name="Goenrich M."/>
            <person name="Vollmers J."/>
            <person name="Thurmer A."/>
            <person name="Bertsch J."/>
            <person name="Schuchmann K."/>
            <person name="Voigt B."/>
            <person name="Hecker M."/>
            <person name="Daniel R."/>
            <person name="Thauer R.K."/>
            <person name="Gottschalk G."/>
            <person name="Muller V."/>
        </authorList>
    </citation>
    <scope>NUCLEOTIDE SEQUENCE [LARGE SCALE GENOMIC DNA]</scope>
    <source>
        <strain evidence="2">ATCC 29683 / DSM 1030 / JCM 2381 / KCTC 1655 / WB1</strain>
    </source>
</reference>
<dbReference type="AlphaFoldDB" id="H6LHV2"/>
<dbReference type="EMBL" id="CP002987">
    <property type="protein sequence ID" value="AFA48482.1"/>
    <property type="molecule type" value="Genomic_DNA"/>
</dbReference>
<keyword evidence="2" id="KW-1185">Reference proteome</keyword>
<name>H6LHV2_ACEWD</name>
<evidence type="ECO:0000313" key="1">
    <source>
        <dbReference type="EMBL" id="AFA48482.1"/>
    </source>
</evidence>
<dbReference type="OrthoDB" id="174137at2"/>
<reference evidence="2" key="1">
    <citation type="submission" date="2011-07" db="EMBL/GenBank/DDBJ databases">
        <title>Complete genome sequence of Acetobacterium woodii.</title>
        <authorList>
            <person name="Poehlein A."/>
            <person name="Schmidt S."/>
            <person name="Kaster A.-K."/>
            <person name="Goenrich M."/>
            <person name="Vollmers J."/>
            <person name="Thuermer A."/>
            <person name="Gottschalk G."/>
            <person name="Thauer R.K."/>
            <person name="Daniel R."/>
            <person name="Mueller V."/>
        </authorList>
    </citation>
    <scope>NUCLEOTIDE SEQUENCE [LARGE SCALE GENOMIC DNA]</scope>
    <source>
        <strain evidence="2">ATCC 29683 / DSM 1030 / JCM 2381 / KCTC 1655 / WB1</strain>
    </source>
</reference>
<protein>
    <submittedName>
        <fullName evidence="1">MukB N-terminal domain/M protein repeat protein</fullName>
    </submittedName>
</protein>
<accession>H6LHV2</accession>
<proteinExistence type="predicted"/>
<dbReference type="HOGENOM" id="CLU_1335125_0_0_9"/>
<evidence type="ECO:0000313" key="2">
    <source>
        <dbReference type="Proteomes" id="UP000007177"/>
    </source>
</evidence>
<sequence>MIKLKAIRLINWYGFNNVTMPIGDFTLIAGQNGNGKSVLLDAIKYALYGDTVFNKSTENTGSRTLPSYTRGFKDATSGTCIRPADQWPTIITHIVLEMFEEEMERSFVLGTVIETNLTNNTKTNRYIIEEVNLCDLNHTYIENNDLMSYNGKELQKKYSLKLLDATDGTVKFMQRTGVNFHIISDWINHNKSDEKEPNNAKIMAC</sequence>